<organism evidence="1 2">
    <name type="scientific">Siccirubricoccus deserti</name>
    <dbReference type="NCBI Taxonomy" id="2013562"/>
    <lineage>
        <taxon>Bacteria</taxon>
        <taxon>Pseudomonadati</taxon>
        <taxon>Pseudomonadota</taxon>
        <taxon>Alphaproteobacteria</taxon>
        <taxon>Acetobacterales</taxon>
        <taxon>Roseomonadaceae</taxon>
        <taxon>Siccirubricoccus</taxon>
    </lineage>
</organism>
<name>A0A9X0UBP7_9PROT</name>
<dbReference type="AlphaFoldDB" id="A0A9X0UBP7"/>
<sequence>MQTTRAVTVELLQCAEAHRSMRCDISVTAKERSILFRLMGDANSARANSAFTPVGSRMTYTAGVNFGRSGPVGARSVRLEPDAPKTAYLLIRDLPAGVRGGVLTVWYEIDRQLGRAEFAIAARGG</sequence>
<reference evidence="1" key="1">
    <citation type="submission" date="2020-08" db="EMBL/GenBank/DDBJ databases">
        <authorList>
            <person name="Hu Y."/>
            <person name="Nguyen S.V."/>
            <person name="Li F."/>
            <person name="Fanning S."/>
        </authorList>
    </citation>
    <scope>NUCLEOTIDE SEQUENCE</scope>
    <source>
        <strain evidence="1">SYSU D8009</strain>
    </source>
</reference>
<gene>
    <name evidence="1" type="ORF">H7965_02990</name>
</gene>
<protein>
    <submittedName>
        <fullName evidence="1">Uncharacterized protein</fullName>
    </submittedName>
</protein>
<comment type="caution">
    <text evidence="1">The sequence shown here is derived from an EMBL/GenBank/DDBJ whole genome shotgun (WGS) entry which is preliminary data.</text>
</comment>
<keyword evidence="2" id="KW-1185">Reference proteome</keyword>
<dbReference type="EMBL" id="JACOMF010000002">
    <property type="protein sequence ID" value="MBC4014277.1"/>
    <property type="molecule type" value="Genomic_DNA"/>
</dbReference>
<evidence type="ECO:0000313" key="2">
    <source>
        <dbReference type="Proteomes" id="UP000600101"/>
    </source>
</evidence>
<accession>A0A9X0UBP7</accession>
<proteinExistence type="predicted"/>
<dbReference type="Proteomes" id="UP000600101">
    <property type="component" value="Unassembled WGS sequence"/>
</dbReference>
<dbReference type="RefSeq" id="WP_186769036.1">
    <property type="nucleotide sequence ID" value="NZ_JACOMF010000002.1"/>
</dbReference>
<evidence type="ECO:0000313" key="1">
    <source>
        <dbReference type="EMBL" id="MBC4014277.1"/>
    </source>
</evidence>